<keyword evidence="2" id="KW-1185">Reference proteome</keyword>
<sequence>MFATLLAYQGHCALSDFRGKLARLLVHGSILSRVGASTKPGAVHNGYIHRPLYAGVIFNT</sequence>
<reference evidence="1" key="1">
    <citation type="submission" date="2016-12" db="EMBL/GenBank/DDBJ databases">
        <authorList>
            <person name="Moulin L."/>
        </authorList>
    </citation>
    <scope>NUCLEOTIDE SEQUENCE [LARGE SCALE GENOMIC DNA]</scope>
    <source>
        <strain evidence="1">STM 7183</strain>
    </source>
</reference>
<protein>
    <submittedName>
        <fullName evidence="1">Uncharacterized protein</fullName>
    </submittedName>
</protein>
<accession>A0A1N7SGE1</accession>
<dbReference type="Proteomes" id="UP000195569">
    <property type="component" value="Unassembled WGS sequence"/>
</dbReference>
<gene>
    <name evidence="1" type="ORF">BN2476_510006</name>
</gene>
<comment type="caution">
    <text evidence="1">The sequence shown here is derived from an EMBL/GenBank/DDBJ whole genome shotgun (WGS) entry which is preliminary data.</text>
</comment>
<evidence type="ECO:0000313" key="1">
    <source>
        <dbReference type="EMBL" id="SIT46466.1"/>
    </source>
</evidence>
<organism evidence="1 2">
    <name type="scientific">Paraburkholderia piptadeniae</name>
    <dbReference type="NCBI Taxonomy" id="1701573"/>
    <lineage>
        <taxon>Bacteria</taxon>
        <taxon>Pseudomonadati</taxon>
        <taxon>Pseudomonadota</taxon>
        <taxon>Betaproteobacteria</taxon>
        <taxon>Burkholderiales</taxon>
        <taxon>Burkholderiaceae</taxon>
        <taxon>Paraburkholderia</taxon>
    </lineage>
</organism>
<dbReference type="AlphaFoldDB" id="A0A1N7SGE1"/>
<proteinExistence type="predicted"/>
<dbReference type="EMBL" id="CYGY02000051">
    <property type="protein sequence ID" value="SIT46466.1"/>
    <property type="molecule type" value="Genomic_DNA"/>
</dbReference>
<evidence type="ECO:0000313" key="2">
    <source>
        <dbReference type="Proteomes" id="UP000195569"/>
    </source>
</evidence>
<name>A0A1N7SGE1_9BURK</name>